<evidence type="ECO:0000256" key="1">
    <source>
        <dbReference type="SAM" id="MobiDB-lite"/>
    </source>
</evidence>
<dbReference type="GO" id="GO:0016020">
    <property type="term" value="C:membrane"/>
    <property type="evidence" value="ECO:0007669"/>
    <property type="project" value="TreeGrafter"/>
</dbReference>
<dbReference type="RefSeq" id="WP_024269055.1">
    <property type="nucleotide sequence ID" value="NC_023035.1"/>
</dbReference>
<dbReference type="PANTHER" id="PTHR32251">
    <property type="entry name" value="3-OXO-5-ALPHA-STEROID 4-DEHYDROGENASE"/>
    <property type="match status" value="1"/>
</dbReference>
<feature type="transmembrane region" description="Helical" evidence="2">
    <location>
        <begin position="206"/>
        <end position="227"/>
    </location>
</feature>
<organism evidence="3 4">
    <name type="scientific">Salinispira pacifica</name>
    <dbReference type="NCBI Taxonomy" id="1307761"/>
    <lineage>
        <taxon>Bacteria</taxon>
        <taxon>Pseudomonadati</taxon>
        <taxon>Spirochaetota</taxon>
        <taxon>Spirochaetia</taxon>
        <taxon>Spirochaetales</taxon>
        <taxon>Spirochaetaceae</taxon>
        <taxon>Salinispira</taxon>
    </lineage>
</organism>
<sequence length="274" mass="31192">MLFELLLISLGINGVFFLIAATLRSDLFTDLTYSLSFILLSLYLGIQAPLFHPVQYINLLLVILWALRLGGYLFRRILLIKVDHRFDDRRDSFIRFGSFWLLQALTVWIVMLPLAGSSVPPSPGALPPWGILISAAGWAGFAAGLIIQWIADRQKFAFKSREENSGKFMKDGLWSRSRHPNYFGEMLIWWGLGIASVPFFRSHEFLYFAGPLFITLMLRYVSGVPLLEKQADKKWGEKPEYRDYKARTPLIIPRILPASSGSDSPGESSRDTER</sequence>
<name>V5WK80_9SPIO</name>
<keyword evidence="2" id="KW-0812">Transmembrane</keyword>
<dbReference type="Pfam" id="PF06966">
    <property type="entry name" value="DUF1295"/>
    <property type="match status" value="1"/>
</dbReference>
<keyword evidence="2" id="KW-0472">Membrane</keyword>
<dbReference type="KEGG" id="slr:L21SP2_2808"/>
<feature type="transmembrane region" description="Helical" evidence="2">
    <location>
        <begin position="31"/>
        <end position="50"/>
    </location>
</feature>
<dbReference type="OrthoDB" id="9779233at2"/>
<protein>
    <submittedName>
        <fullName evidence="3">Uncharacterized protein</fullName>
    </submittedName>
</protein>
<proteinExistence type="predicted"/>
<dbReference type="AlphaFoldDB" id="V5WK80"/>
<evidence type="ECO:0000313" key="4">
    <source>
        <dbReference type="Proteomes" id="UP000018680"/>
    </source>
</evidence>
<feature type="transmembrane region" description="Helical" evidence="2">
    <location>
        <begin position="128"/>
        <end position="151"/>
    </location>
</feature>
<accession>V5WK80</accession>
<dbReference type="eggNOG" id="COG3752">
    <property type="taxonomic scope" value="Bacteria"/>
</dbReference>
<dbReference type="PANTHER" id="PTHR32251:SF17">
    <property type="entry name" value="STEROID 5-ALPHA REDUCTASE C-TERMINAL DOMAIN-CONTAINING PROTEIN"/>
    <property type="match status" value="1"/>
</dbReference>
<dbReference type="PROSITE" id="PS50244">
    <property type="entry name" value="S5A_REDUCTASE"/>
    <property type="match status" value="1"/>
</dbReference>
<dbReference type="STRING" id="1307761.L21SP2_2808"/>
<dbReference type="EMBL" id="CP006939">
    <property type="protein sequence ID" value="AHC16158.1"/>
    <property type="molecule type" value="Genomic_DNA"/>
</dbReference>
<dbReference type="InterPro" id="IPR010721">
    <property type="entry name" value="UstE-like"/>
</dbReference>
<reference evidence="3 4" key="1">
    <citation type="journal article" date="2015" name="Stand. Genomic Sci.">
        <title>Complete genome sequence and description of Salinispira pacifica gen. nov., sp. nov., a novel spirochaete isolated form a hypersaline microbial mat.</title>
        <authorList>
            <person name="Ben Hania W."/>
            <person name="Joseph M."/>
            <person name="Schumann P."/>
            <person name="Bunk B."/>
            <person name="Fiebig A."/>
            <person name="Sproer C."/>
            <person name="Klenk H.P."/>
            <person name="Fardeau M.L."/>
            <person name="Spring S."/>
        </authorList>
    </citation>
    <scope>NUCLEOTIDE SEQUENCE [LARGE SCALE GENOMIC DNA]</scope>
    <source>
        <strain evidence="3 4">L21-RPul-D2</strain>
    </source>
</reference>
<feature type="region of interest" description="Disordered" evidence="1">
    <location>
        <begin position="254"/>
        <end position="274"/>
    </location>
</feature>
<dbReference type="Proteomes" id="UP000018680">
    <property type="component" value="Chromosome"/>
</dbReference>
<dbReference type="HOGENOM" id="CLU_043418_1_0_12"/>
<feature type="transmembrane region" description="Helical" evidence="2">
    <location>
        <begin position="96"/>
        <end position="116"/>
    </location>
</feature>
<keyword evidence="4" id="KW-1185">Reference proteome</keyword>
<feature type="transmembrane region" description="Helical" evidence="2">
    <location>
        <begin position="182"/>
        <end position="200"/>
    </location>
</feature>
<dbReference type="Gene3D" id="1.20.120.1630">
    <property type="match status" value="1"/>
</dbReference>
<gene>
    <name evidence="3" type="ORF">L21SP2_2808</name>
</gene>
<evidence type="ECO:0000256" key="2">
    <source>
        <dbReference type="SAM" id="Phobius"/>
    </source>
</evidence>
<keyword evidence="2" id="KW-1133">Transmembrane helix</keyword>
<feature type="transmembrane region" description="Helical" evidence="2">
    <location>
        <begin position="56"/>
        <end position="75"/>
    </location>
</feature>
<feature type="transmembrane region" description="Helical" evidence="2">
    <location>
        <begin position="6"/>
        <end position="24"/>
    </location>
</feature>
<evidence type="ECO:0000313" key="3">
    <source>
        <dbReference type="EMBL" id="AHC16158.1"/>
    </source>
</evidence>